<feature type="chain" id="PRO_5036235002" evidence="2">
    <location>
        <begin position="20"/>
        <end position="294"/>
    </location>
</feature>
<evidence type="ECO:0000256" key="2">
    <source>
        <dbReference type="SAM" id="SignalP"/>
    </source>
</evidence>
<reference evidence="4" key="1">
    <citation type="submission" date="2021-02" db="EMBL/GenBank/DDBJ databases">
        <authorList>
            <person name="Nowell W R."/>
        </authorList>
    </citation>
    <scope>NUCLEOTIDE SEQUENCE</scope>
</reference>
<feature type="signal peptide" evidence="2">
    <location>
        <begin position="1"/>
        <end position="19"/>
    </location>
</feature>
<name>A0A819E934_9BILA</name>
<evidence type="ECO:0000313" key="3">
    <source>
        <dbReference type="EMBL" id="CAF1197614.1"/>
    </source>
</evidence>
<sequence>MYLSITGFLFLTISIIVQSVPVKPIEKLTPSSEKTPSESIDPLKPSTSTITPAKKHEINNIKKKRYAEEYNQFDEFMDDDSDDDDDDEDDIKIEHKLHAKIKETPAKIHDNADKPVDTDDSKIFSDIQMNPNEFTNFARKRRNINLNSESIQRRKRALSPYDLYNIDPLYDSYIERQQFIRPSRKFESLYWNQPSFYERSIRSALYEQPEWNRIYTEDPYENDYNDENQDLSFYDDDNDSDEEYEPYLNLLESASIPFDNLQLQQKYNTDNLLNNDDHDDEDEGLFPIRYDPFK</sequence>
<dbReference type="AlphaFoldDB" id="A0A819E934"/>
<evidence type="ECO:0000313" key="4">
    <source>
        <dbReference type="EMBL" id="CAF3846562.1"/>
    </source>
</evidence>
<evidence type="ECO:0000313" key="5">
    <source>
        <dbReference type="Proteomes" id="UP000663868"/>
    </source>
</evidence>
<protein>
    <submittedName>
        <fullName evidence="4">Uncharacterized protein</fullName>
    </submittedName>
</protein>
<keyword evidence="2" id="KW-0732">Signal</keyword>
<gene>
    <name evidence="3" type="ORF">IZO911_LOCUS28414</name>
    <name evidence="4" type="ORF">KXQ929_LOCUS19836</name>
</gene>
<proteinExistence type="predicted"/>
<dbReference type="EMBL" id="CAJOBB010001362">
    <property type="protein sequence ID" value="CAF3846562.1"/>
    <property type="molecule type" value="Genomic_DNA"/>
</dbReference>
<dbReference type="Proteomes" id="UP000663860">
    <property type="component" value="Unassembled WGS sequence"/>
</dbReference>
<feature type="compositionally biased region" description="Polar residues" evidence="1">
    <location>
        <begin position="29"/>
        <end position="38"/>
    </location>
</feature>
<organism evidence="4 5">
    <name type="scientific">Adineta steineri</name>
    <dbReference type="NCBI Taxonomy" id="433720"/>
    <lineage>
        <taxon>Eukaryota</taxon>
        <taxon>Metazoa</taxon>
        <taxon>Spiralia</taxon>
        <taxon>Gnathifera</taxon>
        <taxon>Rotifera</taxon>
        <taxon>Eurotatoria</taxon>
        <taxon>Bdelloidea</taxon>
        <taxon>Adinetida</taxon>
        <taxon>Adinetidae</taxon>
        <taxon>Adineta</taxon>
    </lineage>
</organism>
<feature type="region of interest" description="Disordered" evidence="1">
    <location>
        <begin position="218"/>
        <end position="239"/>
    </location>
</feature>
<evidence type="ECO:0000256" key="1">
    <source>
        <dbReference type="SAM" id="MobiDB-lite"/>
    </source>
</evidence>
<feature type="region of interest" description="Disordered" evidence="1">
    <location>
        <begin position="27"/>
        <end position="53"/>
    </location>
</feature>
<accession>A0A819E934</accession>
<dbReference type="EMBL" id="CAJNOE010000403">
    <property type="protein sequence ID" value="CAF1197614.1"/>
    <property type="molecule type" value="Genomic_DNA"/>
</dbReference>
<dbReference type="Proteomes" id="UP000663868">
    <property type="component" value="Unassembled WGS sequence"/>
</dbReference>
<feature type="region of interest" description="Disordered" evidence="1">
    <location>
        <begin position="270"/>
        <end position="294"/>
    </location>
</feature>
<comment type="caution">
    <text evidence="4">The sequence shown here is derived from an EMBL/GenBank/DDBJ whole genome shotgun (WGS) entry which is preliminary data.</text>
</comment>